<evidence type="ECO:0000313" key="2">
    <source>
        <dbReference type="EMBL" id="KAG0572551.1"/>
    </source>
</evidence>
<proteinExistence type="predicted"/>
<dbReference type="Proteomes" id="UP000822688">
    <property type="component" value="Chromosome V"/>
</dbReference>
<reference evidence="2" key="1">
    <citation type="submission" date="2020-06" db="EMBL/GenBank/DDBJ databases">
        <title>WGS assembly of Ceratodon purpureus strain R40.</title>
        <authorList>
            <person name="Carey S.B."/>
            <person name="Jenkins J."/>
            <person name="Shu S."/>
            <person name="Lovell J.T."/>
            <person name="Sreedasyam A."/>
            <person name="Maumus F."/>
            <person name="Tiley G.P."/>
            <person name="Fernandez-Pozo N."/>
            <person name="Barry K."/>
            <person name="Chen C."/>
            <person name="Wang M."/>
            <person name="Lipzen A."/>
            <person name="Daum C."/>
            <person name="Saski C.A."/>
            <person name="Payton A.C."/>
            <person name="Mcbreen J.C."/>
            <person name="Conrad R.E."/>
            <person name="Kollar L.M."/>
            <person name="Olsson S."/>
            <person name="Huttunen S."/>
            <person name="Landis J.B."/>
            <person name="Wickett N.J."/>
            <person name="Johnson M.G."/>
            <person name="Rensing S.A."/>
            <person name="Grimwood J."/>
            <person name="Schmutz J."/>
            <person name="Mcdaniel S.F."/>
        </authorList>
    </citation>
    <scope>NUCLEOTIDE SEQUENCE</scope>
    <source>
        <strain evidence="2">R40</strain>
    </source>
</reference>
<keyword evidence="1" id="KW-1133">Transmembrane helix</keyword>
<keyword evidence="3" id="KW-1185">Reference proteome</keyword>
<feature type="transmembrane region" description="Helical" evidence="1">
    <location>
        <begin position="28"/>
        <end position="51"/>
    </location>
</feature>
<dbReference type="AlphaFoldDB" id="A0A8T0HP35"/>
<organism evidence="2 3">
    <name type="scientific">Ceratodon purpureus</name>
    <name type="common">Fire moss</name>
    <name type="synonym">Dicranum purpureum</name>
    <dbReference type="NCBI Taxonomy" id="3225"/>
    <lineage>
        <taxon>Eukaryota</taxon>
        <taxon>Viridiplantae</taxon>
        <taxon>Streptophyta</taxon>
        <taxon>Embryophyta</taxon>
        <taxon>Bryophyta</taxon>
        <taxon>Bryophytina</taxon>
        <taxon>Bryopsida</taxon>
        <taxon>Dicranidae</taxon>
        <taxon>Pseudoditrichales</taxon>
        <taxon>Ditrichaceae</taxon>
        <taxon>Ceratodon</taxon>
    </lineage>
</organism>
<protein>
    <submittedName>
        <fullName evidence="2">Uncharacterized protein</fullName>
    </submittedName>
</protein>
<sequence length="66" mass="8196">MHHLQIMESLGGDLEWRDRLFAQHAAFFYYWVLNVMFLISPDVFFKLLHVLRWTPMESWRMQMKSY</sequence>
<dbReference type="Gene3D" id="1.20.1260.140">
    <property type="entry name" value="Alternative oxidase"/>
    <property type="match status" value="1"/>
</dbReference>
<dbReference type="EMBL" id="CM026426">
    <property type="protein sequence ID" value="KAG0572551.1"/>
    <property type="molecule type" value="Genomic_DNA"/>
</dbReference>
<dbReference type="InterPro" id="IPR038659">
    <property type="entry name" value="AOX_sf"/>
</dbReference>
<gene>
    <name evidence="2" type="ORF">KC19_VG104700</name>
</gene>
<accession>A0A8T0HP35</accession>
<evidence type="ECO:0000313" key="3">
    <source>
        <dbReference type="Proteomes" id="UP000822688"/>
    </source>
</evidence>
<evidence type="ECO:0000256" key="1">
    <source>
        <dbReference type="SAM" id="Phobius"/>
    </source>
</evidence>
<keyword evidence="1" id="KW-0812">Transmembrane</keyword>
<comment type="caution">
    <text evidence="2">The sequence shown here is derived from an EMBL/GenBank/DDBJ whole genome shotgun (WGS) entry which is preliminary data.</text>
</comment>
<name>A0A8T0HP35_CERPU</name>
<keyword evidence="1" id="KW-0472">Membrane</keyword>